<keyword evidence="5 7" id="KW-1133">Transmembrane helix</keyword>
<feature type="domain" description="YetF-like N-terminal transmembrane" evidence="9">
    <location>
        <begin position="20"/>
        <end position="82"/>
    </location>
</feature>
<keyword evidence="3" id="KW-1003">Cell membrane</keyword>
<dbReference type="PANTHER" id="PTHR34582:SF6">
    <property type="entry name" value="UPF0702 TRANSMEMBRANE PROTEIN YCAP"/>
    <property type="match status" value="1"/>
</dbReference>
<feature type="transmembrane region" description="Helical" evidence="7">
    <location>
        <begin position="66"/>
        <end position="89"/>
    </location>
</feature>
<dbReference type="Proteomes" id="UP001595607">
    <property type="component" value="Unassembled WGS sequence"/>
</dbReference>
<reference evidence="11" key="1">
    <citation type="journal article" date="2019" name="Int. J. Syst. Evol. Microbiol.">
        <title>The Global Catalogue of Microorganisms (GCM) 10K type strain sequencing project: providing services to taxonomists for standard genome sequencing and annotation.</title>
        <authorList>
            <consortium name="The Broad Institute Genomics Platform"/>
            <consortium name="The Broad Institute Genome Sequencing Center for Infectious Disease"/>
            <person name="Wu L."/>
            <person name="Ma J."/>
        </authorList>
    </citation>
    <scope>NUCLEOTIDE SEQUENCE [LARGE SCALE GENOMIC DNA]</scope>
    <source>
        <strain evidence="11">KCTC 22245</strain>
    </source>
</reference>
<dbReference type="InterPro" id="IPR023090">
    <property type="entry name" value="UPF0702_alpha/beta_dom_sf"/>
</dbReference>
<proteinExistence type="inferred from homology"/>
<evidence type="ECO:0000256" key="5">
    <source>
        <dbReference type="ARBA" id="ARBA00022989"/>
    </source>
</evidence>
<evidence type="ECO:0000259" key="9">
    <source>
        <dbReference type="Pfam" id="PF20730"/>
    </source>
</evidence>
<keyword evidence="11" id="KW-1185">Reference proteome</keyword>
<dbReference type="Pfam" id="PF20730">
    <property type="entry name" value="YetF_N"/>
    <property type="match status" value="1"/>
</dbReference>
<accession>A0ABV7MC05</accession>
<evidence type="ECO:0000256" key="2">
    <source>
        <dbReference type="ARBA" id="ARBA00006448"/>
    </source>
</evidence>
<feature type="domain" description="YetF C-terminal" evidence="8">
    <location>
        <begin position="90"/>
        <end position="160"/>
    </location>
</feature>
<evidence type="ECO:0000256" key="6">
    <source>
        <dbReference type="ARBA" id="ARBA00023136"/>
    </source>
</evidence>
<dbReference type="Pfam" id="PF04239">
    <property type="entry name" value="DUF421"/>
    <property type="match status" value="1"/>
</dbReference>
<feature type="transmembrane region" description="Helical" evidence="7">
    <location>
        <begin position="42"/>
        <end position="60"/>
    </location>
</feature>
<dbReference type="EMBL" id="JBHRVA010000003">
    <property type="protein sequence ID" value="MFC3302994.1"/>
    <property type="molecule type" value="Genomic_DNA"/>
</dbReference>
<dbReference type="Gene3D" id="3.30.240.20">
    <property type="entry name" value="bsu07140 like domains"/>
    <property type="match status" value="1"/>
</dbReference>
<dbReference type="InterPro" id="IPR007353">
    <property type="entry name" value="DUF421"/>
</dbReference>
<dbReference type="InterPro" id="IPR048454">
    <property type="entry name" value="YetF_N"/>
</dbReference>
<comment type="subcellular location">
    <subcellularLocation>
        <location evidence="1">Cell membrane</location>
        <topology evidence="1">Multi-pass membrane protein</topology>
    </subcellularLocation>
</comment>
<gene>
    <name evidence="10" type="ORF">ACFONP_09645</name>
</gene>
<evidence type="ECO:0000313" key="10">
    <source>
        <dbReference type="EMBL" id="MFC3302994.1"/>
    </source>
</evidence>
<comment type="similarity">
    <text evidence="2">Belongs to the UPF0702 family.</text>
</comment>
<dbReference type="RefSeq" id="WP_189575118.1">
    <property type="nucleotide sequence ID" value="NZ_BMXU01000002.1"/>
</dbReference>
<keyword evidence="4 7" id="KW-0812">Transmembrane</keyword>
<organism evidence="10 11">
    <name type="scientific">Parvularcula lutaonensis</name>
    <dbReference type="NCBI Taxonomy" id="491923"/>
    <lineage>
        <taxon>Bacteria</taxon>
        <taxon>Pseudomonadati</taxon>
        <taxon>Pseudomonadota</taxon>
        <taxon>Alphaproteobacteria</taxon>
        <taxon>Parvularculales</taxon>
        <taxon>Parvularculaceae</taxon>
        <taxon>Parvularcula</taxon>
    </lineage>
</organism>
<comment type="caution">
    <text evidence="10">The sequence shown here is derived from an EMBL/GenBank/DDBJ whole genome shotgun (WGS) entry which is preliminary data.</text>
</comment>
<keyword evidence="6 7" id="KW-0472">Membrane</keyword>
<evidence type="ECO:0000256" key="3">
    <source>
        <dbReference type="ARBA" id="ARBA00022475"/>
    </source>
</evidence>
<evidence type="ECO:0000256" key="1">
    <source>
        <dbReference type="ARBA" id="ARBA00004651"/>
    </source>
</evidence>
<evidence type="ECO:0000313" key="11">
    <source>
        <dbReference type="Proteomes" id="UP001595607"/>
    </source>
</evidence>
<evidence type="ECO:0000256" key="4">
    <source>
        <dbReference type="ARBA" id="ARBA00022692"/>
    </source>
</evidence>
<name>A0ABV7MC05_9PROT</name>
<evidence type="ECO:0000256" key="7">
    <source>
        <dbReference type="SAM" id="Phobius"/>
    </source>
</evidence>
<protein>
    <submittedName>
        <fullName evidence="10">DUF421 domain-containing protein</fullName>
    </submittedName>
</protein>
<feature type="transmembrane region" description="Helical" evidence="7">
    <location>
        <begin position="12"/>
        <end position="30"/>
    </location>
</feature>
<dbReference type="PANTHER" id="PTHR34582">
    <property type="entry name" value="UPF0702 TRANSMEMBRANE PROTEIN YCAP"/>
    <property type="match status" value="1"/>
</dbReference>
<sequence>MEPIFVDSAASLGRTLFIGVIGYIGIALLLRISGKRSLSKLNMFDFVVTIALGSVLAAMLTAKSVALAQGLIAVAVLLFLQWCVTFTAARSSRFDQLVKAEPRLLFHKGEFLRDAMRAERIAESELYAAARDSSCGDLGRVHAMVLESDGTISVIPEEQAGDGSAIPEHFQAHSLQASSLGEYGAHHSNRG</sequence>
<evidence type="ECO:0000259" key="8">
    <source>
        <dbReference type="Pfam" id="PF04239"/>
    </source>
</evidence>